<sequence>MEQKIHFYCINLKNRTDRWDNFSSQSAIKDIKERHHFERFEAVSGSTVDVQNDSRISLRTKRNIKESARREHSDINTAGAIGCYLSHTDLWRKVADGSKPFAVIFEDDTQLPNDFLYTFERCFYDKNLLPDMPDVWTFSYGWWFYYQAKGKKYPQDIPENVRGPWILNTCPGGLNGYFITKEGAKKLLDTAFPIDMHVDMYICMCAELRRVKCVAHKKLILSLLSESEKSDIQLQTECAICDLPSDYKDRGIITVNMRILFAAVICLYFLERVTRSGRR</sequence>
<keyword evidence="1" id="KW-0812">Transmembrane</keyword>
<evidence type="ECO:0000256" key="1">
    <source>
        <dbReference type="SAM" id="Phobius"/>
    </source>
</evidence>
<dbReference type="EMBL" id="MN740808">
    <property type="protein sequence ID" value="QHU12669.1"/>
    <property type="molecule type" value="Genomic_DNA"/>
</dbReference>
<evidence type="ECO:0000313" key="3">
    <source>
        <dbReference type="EMBL" id="QHU12669.1"/>
    </source>
</evidence>
<organism evidence="3">
    <name type="scientific">viral metagenome</name>
    <dbReference type="NCBI Taxonomy" id="1070528"/>
    <lineage>
        <taxon>unclassified sequences</taxon>
        <taxon>metagenomes</taxon>
        <taxon>organismal metagenomes</taxon>
    </lineage>
</organism>
<reference evidence="3" key="1">
    <citation type="journal article" date="2020" name="Nature">
        <title>Giant virus diversity and host interactions through global metagenomics.</title>
        <authorList>
            <person name="Schulz F."/>
            <person name="Roux S."/>
            <person name="Paez-Espino D."/>
            <person name="Jungbluth S."/>
            <person name="Walsh D.A."/>
            <person name="Denef V.J."/>
            <person name="McMahon K.D."/>
            <person name="Konstantinidis K.T."/>
            <person name="Eloe-Fadrosh E.A."/>
            <person name="Kyrpides N.C."/>
            <person name="Woyke T."/>
        </authorList>
    </citation>
    <scope>NUCLEOTIDE SEQUENCE</scope>
    <source>
        <strain evidence="3">GVMAG-S-1101172-89</strain>
    </source>
</reference>
<keyword evidence="1" id="KW-1133">Transmembrane helix</keyword>
<feature type="domain" description="Glycosyl transferase family 25" evidence="2">
    <location>
        <begin position="6"/>
        <end position="202"/>
    </location>
</feature>
<dbReference type="AlphaFoldDB" id="A0A6C0K4L6"/>
<feature type="transmembrane region" description="Helical" evidence="1">
    <location>
        <begin position="251"/>
        <end position="270"/>
    </location>
</feature>
<evidence type="ECO:0000259" key="2">
    <source>
        <dbReference type="Pfam" id="PF01755"/>
    </source>
</evidence>
<dbReference type="Pfam" id="PF01755">
    <property type="entry name" value="Glyco_transf_25"/>
    <property type="match status" value="1"/>
</dbReference>
<accession>A0A6C0K4L6</accession>
<name>A0A6C0K4L6_9ZZZZ</name>
<dbReference type="CDD" id="cd06532">
    <property type="entry name" value="Glyco_transf_25"/>
    <property type="match status" value="1"/>
</dbReference>
<dbReference type="InterPro" id="IPR002654">
    <property type="entry name" value="Glyco_trans_25"/>
</dbReference>
<proteinExistence type="predicted"/>
<protein>
    <recommendedName>
        <fullName evidence="2">Glycosyl transferase family 25 domain-containing protein</fullName>
    </recommendedName>
</protein>
<keyword evidence="1" id="KW-0472">Membrane</keyword>